<dbReference type="eggNOG" id="KOG1802">
    <property type="taxonomic scope" value="Eukaryota"/>
</dbReference>
<dbReference type="Proteomes" id="UP000030669">
    <property type="component" value="Unassembled WGS sequence"/>
</dbReference>
<dbReference type="OrthoDB" id="6513042at2759"/>
<keyword evidence="5" id="KW-1185">Reference proteome</keyword>
<dbReference type="Pfam" id="PF13087">
    <property type="entry name" value="AAA_12"/>
    <property type="match status" value="1"/>
</dbReference>
<dbReference type="InterPro" id="IPR047187">
    <property type="entry name" value="SF1_C_Upf1"/>
</dbReference>
<proteinExistence type="predicted"/>
<dbReference type="GeneID" id="19298801"/>
<evidence type="ECO:0008006" key="6">
    <source>
        <dbReference type="Google" id="ProtNLM"/>
    </source>
</evidence>
<dbReference type="Pfam" id="PF13086">
    <property type="entry name" value="AAA_11"/>
    <property type="match status" value="1"/>
</dbReference>
<keyword evidence="1" id="KW-0732">Signal</keyword>
<evidence type="ECO:0000259" key="3">
    <source>
        <dbReference type="Pfam" id="PF13087"/>
    </source>
</evidence>
<name>S7Q2V6_GLOTA</name>
<dbReference type="STRING" id="670483.S7Q2V6"/>
<dbReference type="OMA" id="QHRMPIP"/>
<feature type="domain" description="DNA2/NAM7 helicase helicase" evidence="2">
    <location>
        <begin position="70"/>
        <end position="140"/>
    </location>
</feature>
<dbReference type="EMBL" id="KB469304">
    <property type="protein sequence ID" value="EPQ54331.1"/>
    <property type="molecule type" value="Genomic_DNA"/>
</dbReference>
<evidence type="ECO:0000256" key="1">
    <source>
        <dbReference type="SAM" id="SignalP"/>
    </source>
</evidence>
<evidence type="ECO:0000313" key="4">
    <source>
        <dbReference type="EMBL" id="EPQ54331.1"/>
    </source>
</evidence>
<dbReference type="CDD" id="cd18808">
    <property type="entry name" value="SF1_C_Upf1"/>
    <property type="match status" value="1"/>
</dbReference>
<dbReference type="AlphaFoldDB" id="S7Q2V6"/>
<feature type="signal peptide" evidence="1">
    <location>
        <begin position="1"/>
        <end position="15"/>
    </location>
</feature>
<reference evidence="4 5" key="1">
    <citation type="journal article" date="2012" name="Science">
        <title>The Paleozoic origin of enzymatic lignin decomposition reconstructed from 31 fungal genomes.</title>
        <authorList>
            <person name="Floudas D."/>
            <person name="Binder M."/>
            <person name="Riley R."/>
            <person name="Barry K."/>
            <person name="Blanchette R.A."/>
            <person name="Henrissat B."/>
            <person name="Martinez A.T."/>
            <person name="Otillar R."/>
            <person name="Spatafora J.W."/>
            <person name="Yadav J.S."/>
            <person name="Aerts A."/>
            <person name="Benoit I."/>
            <person name="Boyd A."/>
            <person name="Carlson A."/>
            <person name="Copeland A."/>
            <person name="Coutinho P.M."/>
            <person name="de Vries R.P."/>
            <person name="Ferreira P."/>
            <person name="Findley K."/>
            <person name="Foster B."/>
            <person name="Gaskell J."/>
            <person name="Glotzer D."/>
            <person name="Gorecki P."/>
            <person name="Heitman J."/>
            <person name="Hesse C."/>
            <person name="Hori C."/>
            <person name="Igarashi K."/>
            <person name="Jurgens J.A."/>
            <person name="Kallen N."/>
            <person name="Kersten P."/>
            <person name="Kohler A."/>
            <person name="Kuees U."/>
            <person name="Kumar T.K.A."/>
            <person name="Kuo A."/>
            <person name="LaButti K."/>
            <person name="Larrondo L.F."/>
            <person name="Lindquist E."/>
            <person name="Ling A."/>
            <person name="Lombard V."/>
            <person name="Lucas S."/>
            <person name="Lundell T."/>
            <person name="Martin R."/>
            <person name="McLaughlin D.J."/>
            <person name="Morgenstern I."/>
            <person name="Morin E."/>
            <person name="Murat C."/>
            <person name="Nagy L.G."/>
            <person name="Nolan M."/>
            <person name="Ohm R.A."/>
            <person name="Patyshakuliyeva A."/>
            <person name="Rokas A."/>
            <person name="Ruiz-Duenas F.J."/>
            <person name="Sabat G."/>
            <person name="Salamov A."/>
            <person name="Samejima M."/>
            <person name="Schmutz J."/>
            <person name="Slot J.C."/>
            <person name="St John F."/>
            <person name="Stenlid J."/>
            <person name="Sun H."/>
            <person name="Sun S."/>
            <person name="Syed K."/>
            <person name="Tsang A."/>
            <person name="Wiebenga A."/>
            <person name="Young D."/>
            <person name="Pisabarro A."/>
            <person name="Eastwood D.C."/>
            <person name="Martin F."/>
            <person name="Cullen D."/>
            <person name="Grigoriev I.V."/>
            <person name="Hibbett D.S."/>
        </authorList>
    </citation>
    <scope>NUCLEOTIDE SEQUENCE [LARGE SCALE GENOMIC DNA]</scope>
    <source>
        <strain evidence="4 5">ATCC 11539</strain>
    </source>
</reference>
<dbReference type="HOGENOM" id="CLU_074986_0_0_1"/>
<sequence length="310" mass="35029">MLLLGIWLVAHSNVAVKNIAEKLAGCDFLDFRLIVSHEFHFDWHEHLYHKISSNIIPSDQLPKDIVDTERRLGGARVILCTLSMLSNESLQKAGFNRLVPVHTVIVDEASQIEVGDYLPLLHNHDKSLKKLVFIGDDKQLYQGRLRSEHSDRALSSCRFVDVSEGRETKTGNSWQNVSEAREAIRIAAICQARGQAFRLITPYDAQRGLLEKLLKASGLPWQDKCFNVDSFQGNEEDNVIISCVRSQKIGFLSNLRRTNVMLSRCKRGMFVITSKQFLHGIASSSLMGKMAAEWGDEGWLSRRQILQGVL</sequence>
<dbReference type="SUPFAM" id="SSF52540">
    <property type="entry name" value="P-loop containing nucleoside triphosphate hydrolases"/>
    <property type="match status" value="1"/>
</dbReference>
<dbReference type="GO" id="GO:0004386">
    <property type="term" value="F:helicase activity"/>
    <property type="evidence" value="ECO:0007669"/>
    <property type="project" value="InterPro"/>
</dbReference>
<accession>S7Q2V6</accession>
<organism evidence="4 5">
    <name type="scientific">Gloeophyllum trabeum (strain ATCC 11539 / FP-39264 / Madison 617)</name>
    <name type="common">Brown rot fungus</name>
    <dbReference type="NCBI Taxonomy" id="670483"/>
    <lineage>
        <taxon>Eukaryota</taxon>
        <taxon>Fungi</taxon>
        <taxon>Dikarya</taxon>
        <taxon>Basidiomycota</taxon>
        <taxon>Agaricomycotina</taxon>
        <taxon>Agaricomycetes</taxon>
        <taxon>Gloeophyllales</taxon>
        <taxon>Gloeophyllaceae</taxon>
        <taxon>Gloeophyllum</taxon>
    </lineage>
</organism>
<protein>
    <recommendedName>
        <fullName evidence="6">DNA2/NAM7 helicase-like C-terminal domain-containing protein</fullName>
    </recommendedName>
</protein>
<evidence type="ECO:0000259" key="2">
    <source>
        <dbReference type="Pfam" id="PF13086"/>
    </source>
</evidence>
<dbReference type="RefSeq" id="XP_007867621.1">
    <property type="nucleotide sequence ID" value="XM_007869430.1"/>
</dbReference>
<dbReference type="InterPro" id="IPR041677">
    <property type="entry name" value="DNA2/NAM7_AAA_11"/>
</dbReference>
<dbReference type="KEGG" id="gtr:GLOTRDRAFT_106780"/>
<dbReference type="PANTHER" id="PTHR10887">
    <property type="entry name" value="DNA2/NAM7 HELICASE FAMILY"/>
    <property type="match status" value="1"/>
</dbReference>
<evidence type="ECO:0000313" key="5">
    <source>
        <dbReference type="Proteomes" id="UP000030669"/>
    </source>
</evidence>
<feature type="chain" id="PRO_5012452383" description="DNA2/NAM7 helicase-like C-terminal domain-containing protein" evidence="1">
    <location>
        <begin position="16"/>
        <end position="310"/>
    </location>
</feature>
<gene>
    <name evidence="4" type="ORF">GLOTRDRAFT_106780</name>
</gene>
<feature type="domain" description="DNA2/NAM7 helicase-like C-terminal" evidence="3">
    <location>
        <begin position="146"/>
        <end position="275"/>
    </location>
</feature>
<dbReference type="InterPro" id="IPR045055">
    <property type="entry name" value="DNA2/NAM7-like"/>
</dbReference>
<dbReference type="Gene3D" id="3.40.50.300">
    <property type="entry name" value="P-loop containing nucleotide triphosphate hydrolases"/>
    <property type="match status" value="1"/>
</dbReference>
<dbReference type="InterPro" id="IPR027417">
    <property type="entry name" value="P-loop_NTPase"/>
</dbReference>
<dbReference type="PANTHER" id="PTHR10887:SF495">
    <property type="entry name" value="HELICASE SENATAXIN ISOFORM X1-RELATED"/>
    <property type="match status" value="1"/>
</dbReference>
<dbReference type="InterPro" id="IPR041679">
    <property type="entry name" value="DNA2/NAM7-like_C"/>
</dbReference>